<comment type="caution">
    <text evidence="2">The sequence shown here is derived from an EMBL/GenBank/DDBJ whole genome shotgun (WGS) entry which is preliminary data.</text>
</comment>
<feature type="region of interest" description="Disordered" evidence="1">
    <location>
        <begin position="1"/>
        <end position="73"/>
    </location>
</feature>
<organism evidence="2 3">
    <name type="scientific">Lysobacter enzymogenes</name>
    <dbReference type="NCBI Taxonomy" id="69"/>
    <lineage>
        <taxon>Bacteria</taxon>
        <taxon>Pseudomonadati</taxon>
        <taxon>Pseudomonadota</taxon>
        <taxon>Gammaproteobacteria</taxon>
        <taxon>Lysobacterales</taxon>
        <taxon>Lysobacteraceae</taxon>
        <taxon>Lysobacter</taxon>
    </lineage>
</organism>
<evidence type="ECO:0000256" key="1">
    <source>
        <dbReference type="SAM" id="MobiDB-lite"/>
    </source>
</evidence>
<name>A0A3N2RH02_LYSEN</name>
<reference evidence="2 3" key="1">
    <citation type="submission" date="2018-10" db="EMBL/GenBank/DDBJ databases">
        <title>The genome of Lysobacter enzymogenes OH11.</title>
        <authorList>
            <person name="Liu F."/>
            <person name="Zhao Y."/>
            <person name="Qian G."/>
            <person name="Chen Y."/>
            <person name="Xu H."/>
        </authorList>
    </citation>
    <scope>NUCLEOTIDE SEQUENCE [LARGE SCALE GENOMIC DNA]</scope>
    <source>
        <strain evidence="2 3">OH11</strain>
    </source>
</reference>
<dbReference type="Proteomes" id="UP000275910">
    <property type="component" value="Unassembled WGS sequence"/>
</dbReference>
<evidence type="ECO:0000313" key="2">
    <source>
        <dbReference type="EMBL" id="ROU06763.1"/>
    </source>
</evidence>
<dbReference type="EMBL" id="RCTY01000030">
    <property type="protein sequence ID" value="ROU06763.1"/>
    <property type="molecule type" value="Genomic_DNA"/>
</dbReference>
<protein>
    <submittedName>
        <fullName evidence="2">Uncharacterized protein</fullName>
    </submittedName>
</protein>
<dbReference type="AlphaFoldDB" id="A0A3N2RH02"/>
<feature type="compositionally biased region" description="Basic residues" evidence="1">
    <location>
        <begin position="1"/>
        <end position="15"/>
    </location>
</feature>
<gene>
    <name evidence="2" type="ORF">D9T17_12235</name>
</gene>
<proteinExistence type="predicted"/>
<sequence length="73" mass="8163">MPGRRLRRDLRRSRRPGFSPRGFNPRGFNPTRFNPSRFNPNGSSRTRFASPPAVRLARGGVGPFAVRSRAASP</sequence>
<evidence type="ECO:0000313" key="3">
    <source>
        <dbReference type="Proteomes" id="UP000275910"/>
    </source>
</evidence>
<feature type="compositionally biased region" description="Polar residues" evidence="1">
    <location>
        <begin position="31"/>
        <end position="47"/>
    </location>
</feature>
<accession>A0A3N2RH02</accession>